<gene>
    <name evidence="7" type="ORF">ACFPIB_17085</name>
</gene>
<dbReference type="PROSITE" id="PS51257">
    <property type="entry name" value="PROKAR_LIPOPROTEIN"/>
    <property type="match status" value="1"/>
</dbReference>
<keyword evidence="2" id="KW-0812">Transmembrane</keyword>
<sequence>MDFKYPAYFFLRKPYRFPAFLLQLVAVFGCVFLLNSCTGTGKLPAGKKLYTGATVKLKSENPVPRRAEKRLLPQLEAVISPQPNMSFLGIRPKLAFHNLVGEPKRKKGFSNFLAHSIGEHPIYYDSVNNRKVTDLMVNRMNNNGFFNSRIEVKETKRKKSVSVVYTAVLSKPYRISEVIFPTGDSSQTQIHKDIAATAPGTRLKPGQIYNLNRLIEERQRIDSVLKNSGYYYFGPDFLLFKADSSYKDHTVKLYVQLKPGTPEKARRPYTVKSVIIYSDYTIGYDTIPMKPPVVIRGYRYYPDENSLRARHLLPSVFIEPGKLYARQDHALTLSRIMGLGLFKFVDVNFTEGDSTKGELNAALRLVPMLNQSFRVELETTAKTNGFAGPGINFSYRHRNLMKGAEAFVLTLHAGQESQISKRNTSGSDSGLNQALNSIELGLTADLFVPRFITPFKIQNLRSEFVPKTRFRLGYDYQNRTNYYKLNGYLASYSYIWKPRKTVTHEVTPINLQLTKLMNQSPEFEALLARNRYLAQSFQEQFIIGSLYSYTYNTQLIPGRNDNYYFNGIIEGSGNMIGLLTGGFGKSDGEPIELMGQPYSQYTKLDLDFRYYHTFASKSTLATRVITGLGLPYGNSNTLPYIKQYFIGGTNSIRAFRARSVGPGVFRDTTNTGFFDQSGDIKFEANVEYRFKLIAPYLEGALFVDAGNIWLSSATPEKPGAEFHFNNFFNQLAIGTGFGFRINAQVVVFRFDFGIPVRAPYEKLGDQTVLKIPPPTKDMVINIAIGYPF</sequence>
<evidence type="ECO:0000313" key="7">
    <source>
        <dbReference type="EMBL" id="MFC5272333.1"/>
    </source>
</evidence>
<dbReference type="PANTHER" id="PTHR12815">
    <property type="entry name" value="SORTING AND ASSEMBLY MACHINERY SAMM50 PROTEIN FAMILY MEMBER"/>
    <property type="match status" value="1"/>
</dbReference>
<dbReference type="Pfam" id="PF01103">
    <property type="entry name" value="Omp85"/>
    <property type="match status" value="1"/>
</dbReference>
<dbReference type="Proteomes" id="UP001596161">
    <property type="component" value="Unassembled WGS sequence"/>
</dbReference>
<evidence type="ECO:0000256" key="4">
    <source>
        <dbReference type="ARBA" id="ARBA00023136"/>
    </source>
</evidence>
<keyword evidence="8" id="KW-1185">Reference proteome</keyword>
<comment type="caution">
    <text evidence="7">The sequence shown here is derived from an EMBL/GenBank/DDBJ whole genome shotgun (WGS) entry which is preliminary data.</text>
</comment>
<reference evidence="8" key="1">
    <citation type="journal article" date="2019" name="Int. J. Syst. Evol. Microbiol.">
        <title>The Global Catalogue of Microorganisms (GCM) 10K type strain sequencing project: providing services to taxonomists for standard genome sequencing and annotation.</title>
        <authorList>
            <consortium name="The Broad Institute Genomics Platform"/>
            <consortium name="The Broad Institute Genome Sequencing Center for Infectious Disease"/>
            <person name="Wu L."/>
            <person name="Ma J."/>
        </authorList>
    </citation>
    <scope>NUCLEOTIDE SEQUENCE [LARGE SCALE GENOMIC DNA]</scope>
    <source>
        <strain evidence="8">KACC 12602</strain>
    </source>
</reference>
<name>A0ABW0ED70_9BACT</name>
<keyword evidence="3" id="KW-0732">Signal</keyword>
<evidence type="ECO:0000259" key="6">
    <source>
        <dbReference type="Pfam" id="PF01103"/>
    </source>
</evidence>
<evidence type="ECO:0000256" key="2">
    <source>
        <dbReference type="ARBA" id="ARBA00022692"/>
    </source>
</evidence>
<dbReference type="PANTHER" id="PTHR12815:SF47">
    <property type="entry name" value="TRANSLOCATION AND ASSEMBLY MODULE SUBUNIT TAMA"/>
    <property type="match status" value="1"/>
</dbReference>
<feature type="domain" description="Bacterial surface antigen (D15)" evidence="6">
    <location>
        <begin position="599"/>
        <end position="759"/>
    </location>
</feature>
<accession>A0ABW0ED70</accession>
<comment type="subcellular location">
    <subcellularLocation>
        <location evidence="1">Membrane</location>
    </subcellularLocation>
</comment>
<keyword evidence="5" id="KW-0998">Cell outer membrane</keyword>
<proteinExistence type="predicted"/>
<dbReference type="EMBL" id="JBHSKT010000015">
    <property type="protein sequence ID" value="MFC5272333.1"/>
    <property type="molecule type" value="Genomic_DNA"/>
</dbReference>
<evidence type="ECO:0000256" key="5">
    <source>
        <dbReference type="ARBA" id="ARBA00023237"/>
    </source>
</evidence>
<dbReference type="Gene3D" id="2.40.160.50">
    <property type="entry name" value="membrane protein fhac: a member of the omp85/tpsb transporter family"/>
    <property type="match status" value="1"/>
</dbReference>
<protein>
    <submittedName>
        <fullName evidence="7">BamA/TamA family outer membrane protein</fullName>
    </submittedName>
</protein>
<organism evidence="7 8">
    <name type="scientific">Adhaeribacter terreus</name>
    <dbReference type="NCBI Taxonomy" id="529703"/>
    <lineage>
        <taxon>Bacteria</taxon>
        <taxon>Pseudomonadati</taxon>
        <taxon>Bacteroidota</taxon>
        <taxon>Cytophagia</taxon>
        <taxon>Cytophagales</taxon>
        <taxon>Hymenobacteraceae</taxon>
        <taxon>Adhaeribacter</taxon>
    </lineage>
</organism>
<dbReference type="RefSeq" id="WP_378018691.1">
    <property type="nucleotide sequence ID" value="NZ_JBHSKT010000015.1"/>
</dbReference>
<evidence type="ECO:0000256" key="3">
    <source>
        <dbReference type="ARBA" id="ARBA00022729"/>
    </source>
</evidence>
<keyword evidence="4" id="KW-0472">Membrane</keyword>
<dbReference type="InterPro" id="IPR039910">
    <property type="entry name" value="D15-like"/>
</dbReference>
<evidence type="ECO:0000256" key="1">
    <source>
        <dbReference type="ARBA" id="ARBA00004370"/>
    </source>
</evidence>
<evidence type="ECO:0000313" key="8">
    <source>
        <dbReference type="Proteomes" id="UP001596161"/>
    </source>
</evidence>
<dbReference type="InterPro" id="IPR000184">
    <property type="entry name" value="Bac_surfAg_D15"/>
</dbReference>